<organism evidence="1 2">
    <name type="scientific">Acropora cervicornis</name>
    <name type="common">Staghorn coral</name>
    <dbReference type="NCBI Taxonomy" id="6130"/>
    <lineage>
        <taxon>Eukaryota</taxon>
        <taxon>Metazoa</taxon>
        <taxon>Cnidaria</taxon>
        <taxon>Anthozoa</taxon>
        <taxon>Hexacorallia</taxon>
        <taxon>Scleractinia</taxon>
        <taxon>Astrocoeniina</taxon>
        <taxon>Acroporidae</taxon>
        <taxon>Acropora</taxon>
    </lineage>
</organism>
<proteinExistence type="predicted"/>
<gene>
    <name evidence="1" type="ORF">P5673_027497</name>
</gene>
<evidence type="ECO:0000313" key="1">
    <source>
        <dbReference type="EMBL" id="KAK2551529.1"/>
    </source>
</evidence>
<name>A0AAD9PZ30_ACRCE</name>
<evidence type="ECO:0000313" key="2">
    <source>
        <dbReference type="Proteomes" id="UP001249851"/>
    </source>
</evidence>
<keyword evidence="2" id="KW-1185">Reference proteome</keyword>
<protein>
    <submittedName>
        <fullName evidence="1">Uncharacterized protein</fullName>
    </submittedName>
</protein>
<reference evidence="1" key="2">
    <citation type="journal article" date="2023" name="Science">
        <title>Genomic signatures of disease resistance in endangered staghorn corals.</title>
        <authorList>
            <person name="Vollmer S.V."/>
            <person name="Selwyn J.D."/>
            <person name="Despard B.A."/>
            <person name="Roesel C.L."/>
        </authorList>
    </citation>
    <scope>NUCLEOTIDE SEQUENCE</scope>
    <source>
        <strain evidence="1">K2</strain>
    </source>
</reference>
<comment type="caution">
    <text evidence="1">The sequence shown here is derived from an EMBL/GenBank/DDBJ whole genome shotgun (WGS) entry which is preliminary data.</text>
</comment>
<sequence>MHISNISVSCTNTTWRQASRVRTVAFLVSTTDSSKSKKPTKGSFFAGSVETILLYLHLPVRTGQQLGELCGARPHGRQQVAPVDVKNGAQAALVEALEEADVAAIDDPGLRAKKKSDSTWALLQKRLIGLPDPFEKLFLPNVWNFIINKSHALSTNLGYVSTSLITTTSFIAGSASTLVTTTQEMPLNLYSIFVGPPTTGKSQAIKECAVSPMTAVVTETDSSSPVIQKCTSSGLIKTIADNKKGFLLSGEIYDVLFKLLKSDEETATGDVKVLCQLFSGEEACYRYATEKTRKISTSTPFSTLGATQVPFATRLVTLMDQGHGSNSFSNRCSRVAA</sequence>
<dbReference type="Proteomes" id="UP001249851">
    <property type="component" value="Unassembled WGS sequence"/>
</dbReference>
<reference evidence="1" key="1">
    <citation type="journal article" date="2023" name="G3 (Bethesda)">
        <title>Whole genome assembly and annotation of the endangered Caribbean coral Acropora cervicornis.</title>
        <authorList>
            <person name="Selwyn J.D."/>
            <person name="Vollmer S.V."/>
        </authorList>
    </citation>
    <scope>NUCLEOTIDE SEQUENCE</scope>
    <source>
        <strain evidence="1">K2</strain>
    </source>
</reference>
<accession>A0AAD9PZ30</accession>
<dbReference type="EMBL" id="JARQWQ010000096">
    <property type="protein sequence ID" value="KAK2551529.1"/>
    <property type="molecule type" value="Genomic_DNA"/>
</dbReference>
<dbReference type="AlphaFoldDB" id="A0AAD9PZ30"/>